<proteinExistence type="predicted"/>
<feature type="compositionally biased region" description="Gly residues" evidence="1">
    <location>
        <begin position="472"/>
        <end position="483"/>
    </location>
</feature>
<feature type="compositionally biased region" description="Basic residues" evidence="1">
    <location>
        <begin position="52"/>
        <end position="62"/>
    </location>
</feature>
<keyword evidence="3" id="KW-1185">Reference proteome</keyword>
<dbReference type="AlphaFoldDB" id="A0AAW0ECC3"/>
<accession>A0AAW0ECC3</accession>
<feature type="compositionally biased region" description="Basic and acidic residues" evidence="1">
    <location>
        <begin position="164"/>
        <end position="177"/>
    </location>
</feature>
<name>A0AAW0ECC3_9AGAR</name>
<feature type="region of interest" description="Disordered" evidence="1">
    <location>
        <begin position="1"/>
        <end position="297"/>
    </location>
</feature>
<protein>
    <submittedName>
        <fullName evidence="2">Uncharacterized protein</fullName>
    </submittedName>
</protein>
<organism evidence="2 3">
    <name type="scientific">Favolaschia claudopus</name>
    <dbReference type="NCBI Taxonomy" id="2862362"/>
    <lineage>
        <taxon>Eukaryota</taxon>
        <taxon>Fungi</taxon>
        <taxon>Dikarya</taxon>
        <taxon>Basidiomycota</taxon>
        <taxon>Agaricomycotina</taxon>
        <taxon>Agaricomycetes</taxon>
        <taxon>Agaricomycetidae</taxon>
        <taxon>Agaricales</taxon>
        <taxon>Marasmiineae</taxon>
        <taxon>Mycenaceae</taxon>
        <taxon>Favolaschia</taxon>
    </lineage>
</organism>
<feature type="compositionally biased region" description="Acidic residues" evidence="1">
    <location>
        <begin position="129"/>
        <end position="139"/>
    </location>
</feature>
<sequence>MPPPPLPPLGFVLRTNRAKHPGKPDQNPERKSSEQVQQEKQEKAAKKQAASSKRKNGLKKAAQRQLEKEVVDLQGDSAANHPPTHPTKRVHKPRPQPAEAAPEADPFEGDSSDEYVPPAPPNTKGGSPEAEEEPLDPSEDEAHPPNAASGGRKKKDPKGSARAAFEREIAAQRDALEPTRATDSGSSKRKTAPTSIEPPQKKSKAAALGGLGDGWERGRSAAAAQQASRRSKSAASAMSVDVGLSSDGEVVIPPASEYNDSSDAPAGIDSDADDGSEGEWAAGVQGEEESGKKKAASAQLKSEKFRAIAGVVDTESPGYVPRRTNAKPLKKSDITFAHLPHDIRSSFNSKYKPGLLQWAAVRDPWVNVESWEDVAAIWSQAFPQYPLEKNPELGLVVVKLSQGKVMTWRHDFAVAAEGSLESLFKAWELDTTEERASAVDWLLQRHSSKTRVFHYRQYYDVEVGDDNDVGDGAEGVDGGGGEEGMGDSPQAAKGKKDPVPNPKGLCAGSLIIDALASHFKSAYPPGRTTLVSSAQLPTSEARPVTALVHSIQAANRALNYSRTGKLVTPSSRDGEFSRALWGDRHVVQDGVTFELKSTSNVVKLVNSLTDKQWTKILDAAIAISRPARKSSKPVAVIEIEDFDAESDTPPSDNDSD</sequence>
<gene>
    <name evidence="2" type="ORF">R3P38DRAFT_3250585</name>
</gene>
<dbReference type="EMBL" id="JAWWNJ010000002">
    <property type="protein sequence ID" value="KAK7061198.1"/>
    <property type="molecule type" value="Genomic_DNA"/>
</dbReference>
<evidence type="ECO:0000256" key="1">
    <source>
        <dbReference type="SAM" id="MobiDB-lite"/>
    </source>
</evidence>
<evidence type="ECO:0000313" key="2">
    <source>
        <dbReference type="EMBL" id="KAK7061198.1"/>
    </source>
</evidence>
<feature type="region of interest" description="Disordered" evidence="1">
    <location>
        <begin position="466"/>
        <end position="500"/>
    </location>
</feature>
<reference evidence="2 3" key="1">
    <citation type="journal article" date="2024" name="J Genomics">
        <title>Draft genome sequencing and assembly of Favolaschia claudopus CIRM-BRFM 2984 isolated from oak limbs.</title>
        <authorList>
            <person name="Navarro D."/>
            <person name="Drula E."/>
            <person name="Chaduli D."/>
            <person name="Cazenave R."/>
            <person name="Ahrendt S."/>
            <person name="Wang J."/>
            <person name="Lipzen A."/>
            <person name="Daum C."/>
            <person name="Barry K."/>
            <person name="Grigoriev I.V."/>
            <person name="Favel A."/>
            <person name="Rosso M.N."/>
            <person name="Martin F."/>
        </authorList>
    </citation>
    <scope>NUCLEOTIDE SEQUENCE [LARGE SCALE GENOMIC DNA]</scope>
    <source>
        <strain evidence="2 3">CIRM-BRFM 2984</strain>
    </source>
</reference>
<dbReference type="Proteomes" id="UP001362999">
    <property type="component" value="Unassembled WGS sequence"/>
</dbReference>
<comment type="caution">
    <text evidence="2">The sequence shown here is derived from an EMBL/GenBank/DDBJ whole genome shotgun (WGS) entry which is preliminary data.</text>
</comment>
<evidence type="ECO:0000313" key="3">
    <source>
        <dbReference type="Proteomes" id="UP001362999"/>
    </source>
</evidence>
<feature type="compositionally biased region" description="Low complexity" evidence="1">
    <location>
        <begin position="220"/>
        <end position="237"/>
    </location>
</feature>
<feature type="compositionally biased region" description="Basic and acidic residues" evidence="1">
    <location>
        <begin position="22"/>
        <end position="45"/>
    </location>
</feature>